<keyword evidence="3" id="KW-1185">Reference proteome</keyword>
<dbReference type="OrthoDB" id="7721587at2"/>
<organism evidence="2 4">
    <name type="scientific">Staphylococcus caeli</name>
    <dbReference type="NCBI Taxonomy" id="2201815"/>
    <lineage>
        <taxon>Bacteria</taxon>
        <taxon>Bacillati</taxon>
        <taxon>Bacillota</taxon>
        <taxon>Bacilli</taxon>
        <taxon>Bacillales</taxon>
        <taxon>Staphylococcaceae</taxon>
        <taxon>Staphylococcus</taxon>
    </lineage>
</organism>
<evidence type="ECO:0000313" key="4">
    <source>
        <dbReference type="Proteomes" id="UP000095768"/>
    </source>
</evidence>
<dbReference type="EMBL" id="FMPI01000011">
    <property type="protein sequence ID" value="SCT05620.1"/>
    <property type="molecule type" value="Genomic_DNA"/>
</dbReference>
<dbReference type="InterPro" id="IPR008585">
    <property type="entry name" value="Gamma_PGA_hydro"/>
</dbReference>
<accession>A0A1D4N4M9</accession>
<reference evidence="1 3" key="2">
    <citation type="submission" date="2016-09" db="EMBL/GenBank/DDBJ databases">
        <authorList>
            <consortium name="Pathogen Informatics"/>
            <person name="Sun Q."/>
            <person name="Inoue M."/>
        </authorList>
    </citation>
    <scope>NUCLEOTIDE SEQUENCE [LARGE SCALE GENOMIC DNA]</scope>
    <source>
        <strain evidence="1 3">82C</strain>
    </source>
</reference>
<dbReference type="Proteomes" id="UP000095768">
    <property type="component" value="Unassembled WGS sequence"/>
</dbReference>
<dbReference type="InterPro" id="IPR038128">
    <property type="entry name" value="Gamma_PGA_hydro_sf"/>
</dbReference>
<sequence>MADKYKSMTELEANTNENDDWEIETRDLEGDVIITAIHGGGIEPGTTELADWTAQKGNFDYFTFKGMRSKGNEELHVTSRHYDEPVLMEMIKPKSKAVALHGCVGETPIVYIGGKDQQLIQEMTHQFEQLDIKVDQAPERISGAHDDNIINCCQTGAGVQLELTAELRKMCFENHKYNKKSRENESNRSQFMDDFTDAMVNAIQNAKQCLKN</sequence>
<dbReference type="RefSeq" id="WP_069995799.1">
    <property type="nucleotide sequence ID" value="NZ_FMPG01000007.1"/>
</dbReference>
<evidence type="ECO:0000313" key="2">
    <source>
        <dbReference type="EMBL" id="SCT09668.1"/>
    </source>
</evidence>
<dbReference type="Pfam" id="PF05908">
    <property type="entry name" value="Gamma_PGA_hydro"/>
    <property type="match status" value="1"/>
</dbReference>
<dbReference type="AlphaFoldDB" id="A0A1D4N4M9"/>
<proteinExistence type="predicted"/>
<evidence type="ECO:0000313" key="1">
    <source>
        <dbReference type="EMBL" id="SCT05620.1"/>
    </source>
</evidence>
<dbReference type="EMBL" id="FMPG01000007">
    <property type="protein sequence ID" value="SCT09668.1"/>
    <property type="molecule type" value="Genomic_DNA"/>
</dbReference>
<gene>
    <name evidence="2" type="ORF">SAMEA2297795_01771</name>
    <name evidence="1" type="ORF">SAMEA2297796_01656</name>
</gene>
<dbReference type="Gene3D" id="3.40.630.100">
    <property type="entry name" value="Poly-gamma-glutamate hydrolase, zinc-binding motif"/>
    <property type="match status" value="1"/>
</dbReference>
<protein>
    <submittedName>
        <fullName evidence="2">Phage-related replication protein</fullName>
    </submittedName>
</protein>
<reference evidence="2 4" key="1">
    <citation type="submission" date="2016-09" db="EMBL/GenBank/DDBJ databases">
        <authorList>
            <consortium name="Pathogen Informatics"/>
        </authorList>
    </citation>
    <scope>NUCLEOTIDE SEQUENCE [LARGE SCALE GENOMIC DNA]</scope>
    <source>
        <strain evidence="2 4">82B</strain>
    </source>
</reference>
<dbReference type="Proteomes" id="UP000095412">
    <property type="component" value="Unassembled WGS sequence"/>
</dbReference>
<name>A0A1D4N4M9_9STAP</name>
<evidence type="ECO:0000313" key="3">
    <source>
        <dbReference type="Proteomes" id="UP000095412"/>
    </source>
</evidence>